<protein>
    <submittedName>
        <fullName evidence="7">Putative GMC-type oxidoreductase</fullName>
        <ecNumber evidence="7">1.1.-.-</ecNumber>
    </submittedName>
</protein>
<dbReference type="InterPro" id="IPR036188">
    <property type="entry name" value="FAD/NAD-bd_sf"/>
</dbReference>
<comment type="similarity">
    <text evidence="1">Belongs to the GMC oxidoreductase family.</text>
</comment>
<dbReference type="PANTHER" id="PTHR46056">
    <property type="entry name" value="LONG-CHAIN-ALCOHOL OXIDASE"/>
    <property type="match status" value="1"/>
</dbReference>
<keyword evidence="2" id="KW-0285">Flavoprotein</keyword>
<evidence type="ECO:0000256" key="2">
    <source>
        <dbReference type="ARBA" id="ARBA00022630"/>
    </source>
</evidence>
<dbReference type="SUPFAM" id="SSF51905">
    <property type="entry name" value="FAD/NAD(P)-binding domain"/>
    <property type="match status" value="1"/>
</dbReference>
<comment type="caution">
    <text evidence="7">The sequence shown here is derived from an EMBL/GenBank/DDBJ whole genome shotgun (WGS) entry which is preliminary data.</text>
</comment>
<dbReference type="InterPro" id="IPR007867">
    <property type="entry name" value="GMC_OxRtase_C"/>
</dbReference>
<dbReference type="EMBL" id="NSIT01000061">
    <property type="protein sequence ID" value="PJE79566.1"/>
    <property type="molecule type" value="Genomic_DNA"/>
</dbReference>
<evidence type="ECO:0000256" key="1">
    <source>
        <dbReference type="ARBA" id="ARBA00010790"/>
    </source>
</evidence>
<reference evidence="7" key="1">
    <citation type="journal article" date="2017" name="Appl. Environ. Microbiol.">
        <title>Molecular characterization of an Endozoicomonas-like organism causing infection in king scallop Pecten maximus L.</title>
        <authorList>
            <person name="Cano I."/>
            <person name="van Aerle R."/>
            <person name="Ross S."/>
            <person name="Verner-Jeffreys D.W."/>
            <person name="Paley R.K."/>
            <person name="Rimmer G."/>
            <person name="Ryder D."/>
            <person name="Hooper P."/>
            <person name="Stone D."/>
            <person name="Feist S.W."/>
        </authorList>
    </citation>
    <scope>NUCLEOTIDE SEQUENCE</scope>
</reference>
<evidence type="ECO:0000259" key="5">
    <source>
        <dbReference type="Pfam" id="PF00732"/>
    </source>
</evidence>
<dbReference type="EC" id="1.1.-.-" evidence="7"/>
<keyword evidence="4 7" id="KW-0560">Oxidoreductase</keyword>
<feature type="domain" description="Glucose-methanol-choline oxidoreductase N-terminal" evidence="5">
    <location>
        <begin position="78"/>
        <end position="297"/>
    </location>
</feature>
<proteinExistence type="inferred from homology"/>
<gene>
    <name evidence="7" type="ORF">CI610_01471</name>
</gene>
<sequence>MAVQDIFADGIKSGWDVMNASRLEDNSVFYTDVVIIGTGAGGGVAAEILTKAGLNVLMVEHGPLKSSNDFNMRESEAYASLYQESGTRMNKAGSITVLQGRAVGGSTTVNWTSSFRTPSQTLDHWAEKWDVTGCSLSDMAPWFEYMEKRLGIQPWQVVPNRNNAVLSQGCSALGYTWQTILRNVRGCWNLGYCGMGCPTNAKQGMLVTTLPSALKNGGKLLFLCEAQKLEISHGRATEVLCRAMANYGNTPLPIRIRIKAGHVVLSGGAINTPALLLRSHAPDPNGLLGKRTFIHPVAASMSRFEEKIQAWEGAPQSVYSDQFQWKDGVNGVMGYKLEALPLHPSLTAALIPSRGRVLQERMEQYPQTNCLLALLRDGFHEESQGGTIQLHDDGSAILDYNLDNYEWDGVRRALLTMAEIQFAAGAKEVLPLHQEAGYSRSWKACRNMINALSLEPYLTQIGTAHLMGGCAMSDSPLKGVVNSWGGHHQLDNVSVMDGSVFPTSIGANPQLSIYGLAAKWASHLADQLLNNSHHVRSKEESSALL</sequence>
<dbReference type="Pfam" id="PF00732">
    <property type="entry name" value="GMC_oxred_N"/>
    <property type="match status" value="1"/>
</dbReference>
<organism evidence="7">
    <name type="scientific">invertebrate metagenome</name>
    <dbReference type="NCBI Taxonomy" id="1711999"/>
    <lineage>
        <taxon>unclassified sequences</taxon>
        <taxon>metagenomes</taxon>
        <taxon>organismal metagenomes</taxon>
    </lineage>
</organism>
<dbReference type="GO" id="GO:0050660">
    <property type="term" value="F:flavin adenine dinucleotide binding"/>
    <property type="evidence" value="ECO:0007669"/>
    <property type="project" value="InterPro"/>
</dbReference>
<dbReference type="Gene3D" id="3.50.50.60">
    <property type="entry name" value="FAD/NAD(P)-binding domain"/>
    <property type="match status" value="2"/>
</dbReference>
<evidence type="ECO:0000256" key="3">
    <source>
        <dbReference type="ARBA" id="ARBA00022827"/>
    </source>
</evidence>
<evidence type="ECO:0000259" key="6">
    <source>
        <dbReference type="Pfam" id="PF05199"/>
    </source>
</evidence>
<dbReference type="Pfam" id="PF05199">
    <property type="entry name" value="GMC_oxred_C"/>
    <property type="match status" value="1"/>
</dbReference>
<dbReference type="AlphaFoldDB" id="A0A2H9T8L2"/>
<dbReference type="PANTHER" id="PTHR46056:SF12">
    <property type="entry name" value="LONG-CHAIN-ALCOHOL OXIDASE"/>
    <property type="match status" value="1"/>
</dbReference>
<dbReference type="InterPro" id="IPR000172">
    <property type="entry name" value="GMC_OxRdtase_N"/>
</dbReference>
<dbReference type="GO" id="GO:0016614">
    <property type="term" value="F:oxidoreductase activity, acting on CH-OH group of donors"/>
    <property type="evidence" value="ECO:0007669"/>
    <property type="project" value="InterPro"/>
</dbReference>
<feature type="domain" description="Glucose-methanol-choline oxidoreductase C-terminal" evidence="6">
    <location>
        <begin position="396"/>
        <end position="517"/>
    </location>
</feature>
<name>A0A2H9T8L2_9ZZZZ</name>
<evidence type="ECO:0000256" key="4">
    <source>
        <dbReference type="ARBA" id="ARBA00023002"/>
    </source>
</evidence>
<accession>A0A2H9T8L2</accession>
<keyword evidence="3" id="KW-0274">FAD</keyword>
<evidence type="ECO:0000313" key="7">
    <source>
        <dbReference type="EMBL" id="PJE79566.1"/>
    </source>
</evidence>